<reference evidence="2 3" key="1">
    <citation type="submission" date="2019-12" db="EMBL/GenBank/DDBJ databases">
        <title>Chromosome-level assembly of the Caenorhabditis remanei genome.</title>
        <authorList>
            <person name="Teterina A.A."/>
            <person name="Willis J.H."/>
            <person name="Phillips P.C."/>
        </authorList>
    </citation>
    <scope>NUCLEOTIDE SEQUENCE [LARGE SCALE GENOMIC DNA]</scope>
    <source>
        <strain evidence="2 3">PX506</strain>
        <tissue evidence="2">Whole organism</tissue>
    </source>
</reference>
<accession>A0A6A5HL10</accession>
<dbReference type="PANTHER" id="PTHR22921">
    <property type="entry name" value="PROTEIN CBG20088-RELATED"/>
    <property type="match status" value="1"/>
</dbReference>
<evidence type="ECO:0000313" key="2">
    <source>
        <dbReference type="EMBL" id="KAF1767366.1"/>
    </source>
</evidence>
<protein>
    <submittedName>
        <fullName evidence="2">Uncharacterized protein</fullName>
    </submittedName>
</protein>
<proteinExistence type="predicted"/>
<dbReference type="GeneID" id="9813486"/>
<name>A0A6A5HL10_CAERE</name>
<organism evidence="2 3">
    <name type="scientific">Caenorhabditis remanei</name>
    <name type="common">Caenorhabditis vulgaris</name>
    <dbReference type="NCBI Taxonomy" id="31234"/>
    <lineage>
        <taxon>Eukaryota</taxon>
        <taxon>Metazoa</taxon>
        <taxon>Ecdysozoa</taxon>
        <taxon>Nematoda</taxon>
        <taxon>Chromadorea</taxon>
        <taxon>Rhabditida</taxon>
        <taxon>Rhabditina</taxon>
        <taxon>Rhabditomorpha</taxon>
        <taxon>Rhabditoidea</taxon>
        <taxon>Rhabditidae</taxon>
        <taxon>Peloderinae</taxon>
        <taxon>Caenorhabditis</taxon>
    </lineage>
</organism>
<dbReference type="KEGG" id="crq:GCK72_007325"/>
<dbReference type="CTD" id="9813486"/>
<dbReference type="EMBL" id="WUAV01000002">
    <property type="protein sequence ID" value="KAF1767366.1"/>
    <property type="molecule type" value="Genomic_DNA"/>
</dbReference>
<dbReference type="Proteomes" id="UP000483820">
    <property type="component" value="Chromosome II"/>
</dbReference>
<feature type="region of interest" description="Disordered" evidence="1">
    <location>
        <begin position="20"/>
        <end position="44"/>
    </location>
</feature>
<evidence type="ECO:0000256" key="1">
    <source>
        <dbReference type="SAM" id="MobiDB-lite"/>
    </source>
</evidence>
<feature type="compositionally biased region" description="Polar residues" evidence="1">
    <location>
        <begin position="30"/>
        <end position="41"/>
    </location>
</feature>
<dbReference type="RefSeq" id="XP_053590307.1">
    <property type="nucleotide sequence ID" value="XM_053726113.1"/>
</dbReference>
<evidence type="ECO:0000313" key="3">
    <source>
        <dbReference type="Proteomes" id="UP000483820"/>
    </source>
</evidence>
<dbReference type="AlphaFoldDB" id="A0A6A5HL10"/>
<dbReference type="PANTHER" id="PTHR22921:SF27">
    <property type="entry name" value="C2H2-TYPE DOMAIN-CONTAINING PROTEIN-RELATED"/>
    <property type="match status" value="1"/>
</dbReference>
<gene>
    <name evidence="2" type="ORF">GCK72_007325</name>
</gene>
<comment type="caution">
    <text evidence="2">The sequence shown here is derived from an EMBL/GenBank/DDBJ whole genome shotgun (WGS) entry which is preliminary data.</text>
</comment>
<sequence>MLRTPKTSYAPAPYRVPLNRRVIHSPGRNDATSSSSRFNQSRQDDLYINDNSSFSQMVDHRDSEAVVTSPSPRAPSKRLRATVDGRWSPFGFAATELYNYENGIPLDRATCDVNLKYVARQTENFQRNLQKLVKNTREVDYYEFLRSAQECRLAGNHILENVCLQMAFSAGMSNIQNKKVAKVVEKPTNLTEKAQKAFSLDRANEVHDTVLHLPNNNYFRLSAIFHANDVGDWSGTNLRKSLRAFARYLFDKIAADDTEMPCYASSKNAEIYVPVSEDFLNSIADYAIAGFGLDHSSDNKAEFFATIKDVLSCKLNRVRKESKSANSERKRVHISSTHEWFSGSGSV</sequence>